<evidence type="ECO:0000259" key="1">
    <source>
        <dbReference type="SMART" id="SM00914"/>
    </source>
</evidence>
<dbReference type="RefSeq" id="WP_071318025.1">
    <property type="nucleotide sequence ID" value="NZ_CP063356.2"/>
</dbReference>
<accession>A0A1S2LFH3</accession>
<dbReference type="EMBL" id="LQXD01000140">
    <property type="protein sequence ID" value="OIJ11141.1"/>
    <property type="molecule type" value="Genomic_DNA"/>
</dbReference>
<proteinExistence type="predicted"/>
<evidence type="ECO:0000313" key="3">
    <source>
        <dbReference type="EMBL" id="QOY34068.1"/>
    </source>
</evidence>
<dbReference type="EMBL" id="CP063356">
    <property type="protein sequence ID" value="QOY34068.1"/>
    <property type="molecule type" value="Genomic_DNA"/>
</dbReference>
<reference evidence="3 4" key="3">
    <citation type="journal article" date="2019" name="Int. J. Syst. Evol. Microbiol.">
        <title>Anaerobacillus isosaccharinicus sp. nov., an alkaliphilic bacterium which degrades isosaccharinic acid.</title>
        <authorList>
            <person name="Bassil N.M."/>
            <person name="Lloyd J.R."/>
        </authorList>
    </citation>
    <scope>NUCLEOTIDE SEQUENCE [LARGE SCALE GENOMIC DNA]</scope>
    <source>
        <strain evidence="3 4">NB2006</strain>
    </source>
</reference>
<dbReference type="SMART" id="SM00914">
    <property type="entry name" value="IDEAL"/>
    <property type="match status" value="1"/>
</dbReference>
<evidence type="ECO:0000313" key="2">
    <source>
        <dbReference type="EMBL" id="OIJ11141.1"/>
    </source>
</evidence>
<dbReference type="InterPro" id="IPR027393">
    <property type="entry name" value="Virus_scaffolding_prot_C"/>
</dbReference>
<protein>
    <submittedName>
        <fullName evidence="3">IDEAL domain-containing protein</fullName>
    </submittedName>
</protein>
<dbReference type="KEGG" id="aia:AWH56_015100"/>
<sequence>MEKYAINKKMLRKLTLMNNHREPSLEIIDSLFAQMFLEVSIYRFQKSRVQEEIDKALVTGNKKHFMMLVEKYNELISKYKDGIHVSEQGFDFMISLDEY</sequence>
<feature type="domain" description="IDEAL" evidence="1">
    <location>
        <begin position="36"/>
        <end position="72"/>
    </location>
</feature>
<dbReference type="InterPro" id="IPR014957">
    <property type="entry name" value="IDEAL_dom"/>
</dbReference>
<dbReference type="Gene3D" id="4.10.810.10">
    <property type="entry name" value="Virus Scaffolding Protein, Chain A"/>
    <property type="match status" value="1"/>
</dbReference>
<gene>
    <name evidence="3" type="ORF">AWH56_015100</name>
    <name evidence="2" type="ORF">AWH56_16055</name>
</gene>
<name>A0A1S2LFH3_9BACI</name>
<organism evidence="2 4">
    <name type="scientific">Anaerobacillus isosaccharinicus</name>
    <dbReference type="NCBI Taxonomy" id="1532552"/>
    <lineage>
        <taxon>Bacteria</taxon>
        <taxon>Bacillati</taxon>
        <taxon>Bacillota</taxon>
        <taxon>Bacilli</taxon>
        <taxon>Bacillales</taxon>
        <taxon>Bacillaceae</taxon>
        <taxon>Anaerobacillus</taxon>
    </lineage>
</organism>
<keyword evidence="4" id="KW-1185">Reference proteome</keyword>
<dbReference type="AlphaFoldDB" id="A0A1S2LFH3"/>
<reference evidence="3 4" key="2">
    <citation type="journal article" date="2017" name="Genome Announc.">
        <title>Draft Genome Sequences of Four Alkaliphilic Bacteria Belonging to the Anaerobacillus Genus.</title>
        <authorList>
            <person name="Bassil N.M."/>
            <person name="Lloyd J.R."/>
        </authorList>
    </citation>
    <scope>NUCLEOTIDE SEQUENCE [LARGE SCALE GENOMIC DNA]</scope>
    <source>
        <strain evidence="3 4">NB2006</strain>
    </source>
</reference>
<evidence type="ECO:0000313" key="4">
    <source>
        <dbReference type="Proteomes" id="UP000180175"/>
    </source>
</evidence>
<dbReference type="OrthoDB" id="2878915at2"/>
<reference evidence="2 4" key="1">
    <citation type="submission" date="2016-10" db="EMBL/GenBank/DDBJ databases">
        <title>Draft genome sequences of four alkaliphilic bacteria belonging to the Anaerobacillus genus.</title>
        <authorList>
            <person name="Bassil N.M."/>
            <person name="Lloyd J.R."/>
        </authorList>
    </citation>
    <scope>NUCLEOTIDE SEQUENCE [LARGE SCALE GENOMIC DNA]</scope>
    <source>
        <strain evidence="2 4">NB2006</strain>
    </source>
</reference>
<dbReference type="Pfam" id="PF08858">
    <property type="entry name" value="IDEAL"/>
    <property type="match status" value="1"/>
</dbReference>
<dbReference type="Proteomes" id="UP000180175">
    <property type="component" value="Chromosome"/>
</dbReference>
<reference evidence="3" key="4">
    <citation type="submission" date="2020-10" db="EMBL/GenBank/DDBJ databases">
        <authorList>
            <person name="Bassil N.M."/>
            <person name="Lloyd J.R."/>
        </authorList>
    </citation>
    <scope>NUCLEOTIDE SEQUENCE</scope>
    <source>
        <strain evidence="3">NB2006</strain>
    </source>
</reference>